<evidence type="ECO:0000259" key="8">
    <source>
        <dbReference type="Pfam" id="PF20684"/>
    </source>
</evidence>
<feature type="transmembrane region" description="Helical" evidence="7">
    <location>
        <begin position="122"/>
        <end position="144"/>
    </location>
</feature>
<accession>A0A8H4R3L8</accession>
<comment type="similarity">
    <text evidence="5">Belongs to the SAT4 family.</text>
</comment>
<feature type="transmembrane region" description="Helical" evidence="7">
    <location>
        <begin position="13"/>
        <end position="32"/>
    </location>
</feature>
<dbReference type="GO" id="GO:0016020">
    <property type="term" value="C:membrane"/>
    <property type="evidence" value="ECO:0007669"/>
    <property type="project" value="UniProtKB-SubCell"/>
</dbReference>
<feature type="region of interest" description="Disordered" evidence="6">
    <location>
        <begin position="337"/>
        <end position="358"/>
    </location>
</feature>
<reference evidence="9 10" key="1">
    <citation type="submission" date="2019-12" db="EMBL/GenBank/DDBJ databases">
        <authorList>
            <person name="Floudas D."/>
            <person name="Bentzer J."/>
            <person name="Ahren D."/>
            <person name="Johansson T."/>
            <person name="Persson P."/>
            <person name="Tunlid A."/>
        </authorList>
    </citation>
    <scope>NUCLEOTIDE SEQUENCE [LARGE SCALE GENOMIC DNA]</scope>
    <source>
        <strain evidence="9 10">CBS 102.39</strain>
    </source>
</reference>
<evidence type="ECO:0000313" key="10">
    <source>
        <dbReference type="Proteomes" id="UP000521872"/>
    </source>
</evidence>
<keyword evidence="4 7" id="KW-0472">Membrane</keyword>
<dbReference type="EMBL" id="JAACJL010000015">
    <property type="protein sequence ID" value="KAF4621172.1"/>
    <property type="molecule type" value="Genomic_DNA"/>
</dbReference>
<keyword evidence="3 7" id="KW-1133">Transmembrane helix</keyword>
<keyword evidence="2 7" id="KW-0812">Transmembrane</keyword>
<name>A0A8H4R3L8_9AGAR</name>
<gene>
    <name evidence="9" type="ORF">D9613_000952</name>
</gene>
<sequence>MGLPHQSELAWKIVITVFHSIAICATVIRLHERYRKQKMWWDDYVVVLAASLDFTVFVLFWTQYHGVNSITWAQSNAEDAGKFEYSYWFTSFLAYTVLWSSRISLSLSLARIFGPSHRYRKLSLVLTGVCFSFYLASLLASTFICRGSPWWKQELEKCINVDGRSFKAYIAVLFALDFLADIALVVSPVYMLWKFTFPAGQRRLILVLFSSSALTLVSSVLYCGLYYVGARQGPDSRLVYLGMGHFQLALSLIACNILVVVTLIYTKLRILRERRGPHMTYSNHYDSEKSTTEIMSRHVNGHPLTNCSSTVGTLTSVSPTDESVFSREFISTSVAFDVGGSTTPRPSSSKAPEKDTSQ</sequence>
<evidence type="ECO:0000256" key="4">
    <source>
        <dbReference type="ARBA" id="ARBA00023136"/>
    </source>
</evidence>
<keyword evidence="10" id="KW-1185">Reference proteome</keyword>
<evidence type="ECO:0000256" key="5">
    <source>
        <dbReference type="ARBA" id="ARBA00038359"/>
    </source>
</evidence>
<protein>
    <recommendedName>
        <fullName evidence="8">Rhodopsin domain-containing protein</fullName>
    </recommendedName>
</protein>
<evidence type="ECO:0000313" key="9">
    <source>
        <dbReference type="EMBL" id="KAF4621172.1"/>
    </source>
</evidence>
<dbReference type="InterPro" id="IPR049326">
    <property type="entry name" value="Rhodopsin_dom_fungi"/>
</dbReference>
<feature type="transmembrane region" description="Helical" evidence="7">
    <location>
        <begin position="248"/>
        <end position="266"/>
    </location>
</feature>
<evidence type="ECO:0000256" key="2">
    <source>
        <dbReference type="ARBA" id="ARBA00022692"/>
    </source>
</evidence>
<dbReference type="Pfam" id="PF20684">
    <property type="entry name" value="Fung_rhodopsin"/>
    <property type="match status" value="1"/>
</dbReference>
<feature type="transmembrane region" description="Helical" evidence="7">
    <location>
        <begin position="85"/>
        <end position="110"/>
    </location>
</feature>
<dbReference type="InterPro" id="IPR052337">
    <property type="entry name" value="SAT4-like"/>
</dbReference>
<proteinExistence type="inferred from homology"/>
<organism evidence="9 10">
    <name type="scientific">Agrocybe pediades</name>
    <dbReference type="NCBI Taxonomy" id="84607"/>
    <lineage>
        <taxon>Eukaryota</taxon>
        <taxon>Fungi</taxon>
        <taxon>Dikarya</taxon>
        <taxon>Basidiomycota</taxon>
        <taxon>Agaricomycotina</taxon>
        <taxon>Agaricomycetes</taxon>
        <taxon>Agaricomycetidae</taxon>
        <taxon>Agaricales</taxon>
        <taxon>Agaricineae</taxon>
        <taxon>Strophariaceae</taxon>
        <taxon>Agrocybe</taxon>
    </lineage>
</organism>
<feature type="domain" description="Rhodopsin" evidence="8">
    <location>
        <begin position="28"/>
        <end position="224"/>
    </location>
</feature>
<feature type="transmembrane region" description="Helical" evidence="7">
    <location>
        <begin position="205"/>
        <end position="228"/>
    </location>
</feature>
<feature type="transmembrane region" description="Helical" evidence="7">
    <location>
        <begin position="169"/>
        <end position="193"/>
    </location>
</feature>
<dbReference type="PANTHER" id="PTHR33048:SF47">
    <property type="entry name" value="INTEGRAL MEMBRANE PROTEIN-RELATED"/>
    <property type="match status" value="1"/>
</dbReference>
<evidence type="ECO:0000256" key="1">
    <source>
        <dbReference type="ARBA" id="ARBA00004141"/>
    </source>
</evidence>
<evidence type="ECO:0000256" key="3">
    <source>
        <dbReference type="ARBA" id="ARBA00022989"/>
    </source>
</evidence>
<comment type="subcellular location">
    <subcellularLocation>
        <location evidence="1">Membrane</location>
        <topology evidence="1">Multi-pass membrane protein</topology>
    </subcellularLocation>
</comment>
<dbReference type="Proteomes" id="UP000521872">
    <property type="component" value="Unassembled WGS sequence"/>
</dbReference>
<feature type="compositionally biased region" description="Polar residues" evidence="6">
    <location>
        <begin position="337"/>
        <end position="350"/>
    </location>
</feature>
<dbReference type="PANTHER" id="PTHR33048">
    <property type="entry name" value="PTH11-LIKE INTEGRAL MEMBRANE PROTEIN (AFU_ORTHOLOGUE AFUA_5G11245)"/>
    <property type="match status" value="1"/>
</dbReference>
<feature type="transmembrane region" description="Helical" evidence="7">
    <location>
        <begin position="44"/>
        <end position="65"/>
    </location>
</feature>
<dbReference type="AlphaFoldDB" id="A0A8H4R3L8"/>
<evidence type="ECO:0000256" key="7">
    <source>
        <dbReference type="SAM" id="Phobius"/>
    </source>
</evidence>
<evidence type="ECO:0000256" key="6">
    <source>
        <dbReference type="SAM" id="MobiDB-lite"/>
    </source>
</evidence>
<comment type="caution">
    <text evidence="9">The sequence shown here is derived from an EMBL/GenBank/DDBJ whole genome shotgun (WGS) entry which is preliminary data.</text>
</comment>